<evidence type="ECO:0000313" key="1">
    <source>
        <dbReference type="EMBL" id="KAJ0101605.1"/>
    </source>
</evidence>
<dbReference type="EMBL" id="CM047899">
    <property type="protein sequence ID" value="KAJ0101605.1"/>
    <property type="molecule type" value="Genomic_DNA"/>
</dbReference>
<gene>
    <name evidence="1" type="ORF">Patl1_05919</name>
</gene>
<comment type="caution">
    <text evidence="1">The sequence shown here is derived from an EMBL/GenBank/DDBJ whole genome shotgun (WGS) entry which is preliminary data.</text>
</comment>
<name>A0ACC1BRM8_9ROSI</name>
<sequence>MSCILTFWQVGKGLSKDAKAQKLAFQHWIEAIDPRHRYGHNLNLYYEEWCKRDTVQPLFLLGYYANDTLCKTMYKGLRTLILTELLFHFYFILFGCVSSSAYMGTLCCKYSRYLYLHRLDIGEGKEVNLKDCPRSRPHQECIKYLGPQERKQYQYIIVGGKFVHKQTGNLLNTNHGLRGSKWIFVMSASKTIYAGEKQKGIIPSFQLPSWSGHFGSRKTDGHKMESSSLYQHTVDITARQMRILVCFLAFLKENEINVDEVKVFLPSEDNESSDTSKYGDLIGPEAPKPQVSSAVEKKQTFKSNAYARTGRTISYRRTLSSNLQNPRTSVQKKEILQRIQSKKEASSYQLGNPTIFEMVNKSRNQESGVLLITLRI</sequence>
<accession>A0ACC1BRM8</accession>
<dbReference type="Proteomes" id="UP001164250">
    <property type="component" value="Chromosome 3"/>
</dbReference>
<reference evidence="2" key="1">
    <citation type="journal article" date="2023" name="G3 (Bethesda)">
        <title>Genome assembly and association tests identify interacting loci associated with vigor, precocity, and sex in interspecific pistachio rootstocks.</title>
        <authorList>
            <person name="Palmer W."/>
            <person name="Jacygrad E."/>
            <person name="Sagayaradj S."/>
            <person name="Cavanaugh K."/>
            <person name="Han R."/>
            <person name="Bertier L."/>
            <person name="Beede B."/>
            <person name="Kafkas S."/>
            <person name="Golino D."/>
            <person name="Preece J."/>
            <person name="Michelmore R."/>
        </authorList>
    </citation>
    <scope>NUCLEOTIDE SEQUENCE [LARGE SCALE GENOMIC DNA]</scope>
</reference>
<proteinExistence type="predicted"/>
<protein>
    <submittedName>
        <fullName evidence="1">Uncharacterized protein</fullName>
    </submittedName>
</protein>
<organism evidence="1 2">
    <name type="scientific">Pistacia atlantica</name>
    <dbReference type="NCBI Taxonomy" id="434234"/>
    <lineage>
        <taxon>Eukaryota</taxon>
        <taxon>Viridiplantae</taxon>
        <taxon>Streptophyta</taxon>
        <taxon>Embryophyta</taxon>
        <taxon>Tracheophyta</taxon>
        <taxon>Spermatophyta</taxon>
        <taxon>Magnoliopsida</taxon>
        <taxon>eudicotyledons</taxon>
        <taxon>Gunneridae</taxon>
        <taxon>Pentapetalae</taxon>
        <taxon>rosids</taxon>
        <taxon>malvids</taxon>
        <taxon>Sapindales</taxon>
        <taxon>Anacardiaceae</taxon>
        <taxon>Pistacia</taxon>
    </lineage>
</organism>
<evidence type="ECO:0000313" key="2">
    <source>
        <dbReference type="Proteomes" id="UP001164250"/>
    </source>
</evidence>
<keyword evidence="2" id="KW-1185">Reference proteome</keyword>